<dbReference type="EMBL" id="SLXB01000041">
    <property type="protein sequence ID" value="TCO86768.1"/>
    <property type="molecule type" value="Genomic_DNA"/>
</dbReference>
<dbReference type="AlphaFoldDB" id="A0A4R2M119"/>
<protein>
    <submittedName>
        <fullName evidence="1">Uncharacterized protein</fullName>
    </submittedName>
</protein>
<evidence type="ECO:0000313" key="1">
    <source>
        <dbReference type="EMBL" id="TCO86768.1"/>
    </source>
</evidence>
<accession>A0A4R2M119</accession>
<comment type="caution">
    <text evidence="1">The sequence shown here is derived from an EMBL/GenBank/DDBJ whole genome shotgun (WGS) entry which is preliminary data.</text>
</comment>
<name>A0A4R2M119_9BACE</name>
<sequence length="149" mass="16533">MAGSDMGSVTQPMFPMRDFAISHGSHVPYLPFIAGLQSFYTEKLLLWPGFPPPGKSGVSAIFPAIKHQERGPNNRHHASFCSFAGNLVDKTCHLPYLPSGKRQKSFSFCQTDHCLPAQAYTCQNDHAVDPFSHMGIFLEIPYVMATFNI</sequence>
<evidence type="ECO:0000313" key="2">
    <source>
        <dbReference type="Proteomes" id="UP000295600"/>
    </source>
</evidence>
<dbReference type="Proteomes" id="UP000295600">
    <property type="component" value="Unassembled WGS sequence"/>
</dbReference>
<proteinExistence type="predicted"/>
<organism evidence="1 2">
    <name type="scientific">Prevotella heparinolytica</name>
    <dbReference type="NCBI Taxonomy" id="28113"/>
    <lineage>
        <taxon>Bacteria</taxon>
        <taxon>Pseudomonadati</taxon>
        <taxon>Bacteroidota</taxon>
        <taxon>Bacteroidia</taxon>
        <taxon>Bacteroidales</taxon>
        <taxon>Bacteroidaceae</taxon>
        <taxon>Bacteroides</taxon>
    </lineage>
</organism>
<reference evidence="1 2" key="1">
    <citation type="submission" date="2019-03" db="EMBL/GenBank/DDBJ databases">
        <title>Genomic Encyclopedia of Type Strains, Phase IV (KMG-IV): sequencing the most valuable type-strain genomes for metagenomic binning, comparative biology and taxonomic classification.</title>
        <authorList>
            <person name="Goeker M."/>
        </authorList>
    </citation>
    <scope>NUCLEOTIDE SEQUENCE [LARGE SCALE GENOMIC DNA]</scope>
    <source>
        <strain evidence="1 2">DSM 23917</strain>
    </source>
</reference>
<gene>
    <name evidence="1" type="ORF">EV202_1418</name>
</gene>